<organism evidence="3 4">
    <name type="scientific">Caulifigura coniformis</name>
    <dbReference type="NCBI Taxonomy" id="2527983"/>
    <lineage>
        <taxon>Bacteria</taxon>
        <taxon>Pseudomonadati</taxon>
        <taxon>Planctomycetota</taxon>
        <taxon>Planctomycetia</taxon>
        <taxon>Planctomycetales</taxon>
        <taxon>Planctomycetaceae</taxon>
        <taxon>Caulifigura</taxon>
    </lineage>
</organism>
<keyword evidence="2" id="KW-1133">Transmembrane helix</keyword>
<keyword evidence="4" id="KW-1185">Reference proteome</keyword>
<evidence type="ECO:0000256" key="1">
    <source>
        <dbReference type="SAM" id="MobiDB-lite"/>
    </source>
</evidence>
<feature type="transmembrane region" description="Helical" evidence="2">
    <location>
        <begin position="317"/>
        <end position="344"/>
    </location>
</feature>
<dbReference type="RefSeq" id="WP_145029630.1">
    <property type="nucleotide sequence ID" value="NZ_CP036271.1"/>
</dbReference>
<evidence type="ECO:0000256" key="2">
    <source>
        <dbReference type="SAM" id="Phobius"/>
    </source>
</evidence>
<protein>
    <submittedName>
        <fullName evidence="3">Uncharacterized protein</fullName>
    </submittedName>
</protein>
<accession>A0A517SCY7</accession>
<reference evidence="3 4" key="1">
    <citation type="submission" date="2019-02" db="EMBL/GenBank/DDBJ databases">
        <title>Deep-cultivation of Planctomycetes and their phenomic and genomic characterization uncovers novel biology.</title>
        <authorList>
            <person name="Wiegand S."/>
            <person name="Jogler M."/>
            <person name="Boedeker C."/>
            <person name="Pinto D."/>
            <person name="Vollmers J."/>
            <person name="Rivas-Marin E."/>
            <person name="Kohn T."/>
            <person name="Peeters S.H."/>
            <person name="Heuer A."/>
            <person name="Rast P."/>
            <person name="Oberbeckmann S."/>
            <person name="Bunk B."/>
            <person name="Jeske O."/>
            <person name="Meyerdierks A."/>
            <person name="Storesund J.E."/>
            <person name="Kallscheuer N."/>
            <person name="Luecker S."/>
            <person name="Lage O.M."/>
            <person name="Pohl T."/>
            <person name="Merkel B.J."/>
            <person name="Hornburger P."/>
            <person name="Mueller R.-W."/>
            <person name="Bruemmer F."/>
            <person name="Labrenz M."/>
            <person name="Spormann A.M."/>
            <person name="Op den Camp H."/>
            <person name="Overmann J."/>
            <person name="Amann R."/>
            <person name="Jetten M.S.M."/>
            <person name="Mascher T."/>
            <person name="Medema M.H."/>
            <person name="Devos D.P."/>
            <person name="Kaster A.-K."/>
            <person name="Ovreas L."/>
            <person name="Rohde M."/>
            <person name="Galperin M.Y."/>
            <person name="Jogler C."/>
        </authorList>
    </citation>
    <scope>NUCLEOTIDE SEQUENCE [LARGE SCALE GENOMIC DNA]</scope>
    <source>
        <strain evidence="3 4">Pan44</strain>
    </source>
</reference>
<gene>
    <name evidence="3" type="ORF">Pan44_20030</name>
</gene>
<feature type="region of interest" description="Disordered" evidence="1">
    <location>
        <begin position="29"/>
        <end position="53"/>
    </location>
</feature>
<dbReference type="InParanoid" id="A0A517SCY7"/>
<dbReference type="EMBL" id="CP036271">
    <property type="protein sequence ID" value="QDT53976.1"/>
    <property type="molecule type" value="Genomic_DNA"/>
</dbReference>
<name>A0A517SCY7_9PLAN</name>
<feature type="transmembrane region" description="Helical" evidence="2">
    <location>
        <begin position="283"/>
        <end position="305"/>
    </location>
</feature>
<dbReference type="AlphaFoldDB" id="A0A517SCY7"/>
<sequence length="503" mass="55297">MDQTPPPPDASGPLVGDTGQVNLEALSERLGPFTPPPDFDHGDEFDPVPPRPIPQRLRTGSFGRRRWSTVLTLFVLGIGCRIFAPFAFVKKLSFHILPLAYLSWIGYGLIAIAFLVAIINRLSKARLTYVIDGEPIVGRVLGVFTPIQAVVDPQTKGITEFFRYLVAVEYEDPETRKIERTAVLSEDQWSASQLPKFDPGVDAGDYVTLVRLPGKGPDSLKLYGFLGLDPDRDFITRDGRPLSGVSPLKALLISVIVLLCIWFLILGIYVIECCMPQEWSWAASAPFLGVGMLLGAVGLTWLVWFEQRKQKTLKTSGFVLAGLGGAFLGGLAGAVTLGAVNAAFDHSAASYRPIRITQHWQTTHNFIIRTYEVEYTLLGGGKSEKHGASVDDLAKLGDAPLGALEIRQGALGLEWIGAVHPMEWRRLDWEPTPEDLRDAIEIHVPVVGNEPPKVRMVPRLIVQRTDVDEKTALCPPELVEAGIVELRTTMNAIGARIDRVARE</sequence>
<feature type="transmembrane region" description="Helical" evidence="2">
    <location>
        <begin position="250"/>
        <end position="271"/>
    </location>
</feature>
<dbReference type="KEGG" id="ccos:Pan44_20030"/>
<proteinExistence type="predicted"/>
<evidence type="ECO:0000313" key="4">
    <source>
        <dbReference type="Proteomes" id="UP000315700"/>
    </source>
</evidence>
<keyword evidence="2" id="KW-0812">Transmembrane</keyword>
<dbReference type="Proteomes" id="UP000315700">
    <property type="component" value="Chromosome"/>
</dbReference>
<dbReference type="OrthoDB" id="9803630at2"/>
<feature type="transmembrane region" description="Helical" evidence="2">
    <location>
        <begin position="67"/>
        <end position="89"/>
    </location>
</feature>
<feature type="transmembrane region" description="Helical" evidence="2">
    <location>
        <begin position="101"/>
        <end position="119"/>
    </location>
</feature>
<evidence type="ECO:0000313" key="3">
    <source>
        <dbReference type="EMBL" id="QDT53976.1"/>
    </source>
</evidence>
<keyword evidence="2" id="KW-0472">Membrane</keyword>